<sequence length="527" mass="56674">MSAAALTEPKINNPHRVQVLVDFPDPTVTVAPAEPIAFPGRRRKFLAVADGDKSIFDLKDVITNEFHRLYAEEAPYGLCQLKNWNYCRIPERYLVRDVLGKECDIHVTRELLSTKKVGKSIKRKVDVDTSSSSSSSSSSALSATVPAAGPSTLTPKSKKHKKEAVAAPAVEAKPKAKTIVKKEAAPKDVVKENAAQTSFDGLTEEQIMVRVSAAAQEKKKASTDTTPETAGSSSSAPASTPKKQKSAKKVAAAPAPTPAKAVPAAAPTPAKGAPKAAAEIKANKKSTPPKDTKDKSEEDIMKEISANFRTQKVKEDMAETIRKAEEIKVMIEVSEKHVDAAEANKEQVETKKERAKKTKAAKTDAKETEVTTKETKETKVAEGIAKETKAAKPKAKETKAAEGAAKETAVTEPKAKAKKTAAPAKESSESAAPAPAKAKKVARKETESDASSESTSVVAKKGATRRTAEDEERLQKLAEQDPATWTEEERREIKLHKKRVAARESHEQQRKARIDAESSDPEIAAAA</sequence>
<accession>A0AAD4D3N2</accession>
<feature type="compositionally biased region" description="Basic and acidic residues" evidence="1">
    <location>
        <begin position="341"/>
        <end position="352"/>
    </location>
</feature>
<reference evidence="3" key="1">
    <citation type="journal article" date="2020" name="Fungal Divers.">
        <title>Resolving the Mortierellaceae phylogeny through synthesis of multi-gene phylogenetics and phylogenomics.</title>
        <authorList>
            <person name="Vandepol N."/>
            <person name="Liber J."/>
            <person name="Desiro A."/>
            <person name="Na H."/>
            <person name="Kennedy M."/>
            <person name="Barry K."/>
            <person name="Grigoriev I.V."/>
            <person name="Miller A.N."/>
            <person name="O'Donnell K."/>
            <person name="Stajich J.E."/>
            <person name="Bonito G."/>
        </authorList>
    </citation>
    <scope>NUCLEOTIDE SEQUENCE</scope>
    <source>
        <strain evidence="3">NRRL 28262</strain>
    </source>
</reference>
<keyword evidence="4" id="KW-1185">Reference proteome</keyword>
<feature type="region of interest" description="Disordered" evidence="1">
    <location>
        <begin position="341"/>
        <end position="527"/>
    </location>
</feature>
<feature type="compositionally biased region" description="Low complexity" evidence="1">
    <location>
        <begin position="130"/>
        <end position="139"/>
    </location>
</feature>
<comment type="caution">
    <text evidence="3">The sequence shown here is derived from an EMBL/GenBank/DDBJ whole genome shotgun (WGS) entry which is preliminary data.</text>
</comment>
<feature type="compositionally biased region" description="Basic and acidic residues" evidence="1">
    <location>
        <begin position="361"/>
        <end position="400"/>
    </location>
</feature>
<feature type="region of interest" description="Disordered" evidence="1">
    <location>
        <begin position="123"/>
        <end position="178"/>
    </location>
</feature>
<feature type="compositionally biased region" description="Low complexity" evidence="1">
    <location>
        <begin position="401"/>
        <end position="412"/>
    </location>
</feature>
<gene>
    <name evidence="3" type="ORF">BGZ95_003879</name>
</gene>
<evidence type="ECO:0000259" key="2">
    <source>
        <dbReference type="Pfam" id="PF10407"/>
    </source>
</evidence>
<dbReference type="EMBL" id="JAAAIL010001914">
    <property type="protein sequence ID" value="KAG0263126.1"/>
    <property type="molecule type" value="Genomic_DNA"/>
</dbReference>
<name>A0AAD4D3N2_9FUNG</name>
<feature type="non-terminal residue" evidence="3">
    <location>
        <position position="527"/>
    </location>
</feature>
<feature type="compositionally biased region" description="Basic and acidic residues" evidence="1">
    <location>
        <begin position="288"/>
        <end position="298"/>
    </location>
</feature>
<proteinExistence type="predicted"/>
<protein>
    <recommendedName>
        <fullName evidence="2">Nucleolar protein Dnt1-like N-terminal domain-containing protein</fullName>
    </recommendedName>
</protein>
<feature type="compositionally biased region" description="Low complexity" evidence="1">
    <location>
        <begin position="420"/>
        <end position="436"/>
    </location>
</feature>
<feature type="domain" description="Nucleolar protein Dnt1-like N-terminal" evidence="2">
    <location>
        <begin position="43"/>
        <end position="105"/>
    </location>
</feature>
<evidence type="ECO:0000313" key="3">
    <source>
        <dbReference type="EMBL" id="KAG0263126.1"/>
    </source>
</evidence>
<feature type="compositionally biased region" description="Low complexity" evidence="1">
    <location>
        <begin position="449"/>
        <end position="459"/>
    </location>
</feature>
<evidence type="ECO:0000256" key="1">
    <source>
        <dbReference type="SAM" id="MobiDB-lite"/>
    </source>
</evidence>
<feature type="region of interest" description="Disordered" evidence="1">
    <location>
        <begin position="214"/>
        <end position="298"/>
    </location>
</feature>
<dbReference type="Proteomes" id="UP001194580">
    <property type="component" value="Unassembled WGS sequence"/>
</dbReference>
<dbReference type="InterPro" id="IPR018844">
    <property type="entry name" value="Dnt1-like_N"/>
</dbReference>
<feature type="compositionally biased region" description="Low complexity" evidence="1">
    <location>
        <begin position="249"/>
        <end position="280"/>
    </location>
</feature>
<evidence type="ECO:0000313" key="4">
    <source>
        <dbReference type="Proteomes" id="UP001194580"/>
    </source>
</evidence>
<feature type="compositionally biased region" description="Low complexity" evidence="1">
    <location>
        <begin position="225"/>
        <end position="241"/>
    </location>
</feature>
<feature type="compositionally biased region" description="Basic and acidic residues" evidence="1">
    <location>
        <begin position="501"/>
        <end position="516"/>
    </location>
</feature>
<dbReference type="Pfam" id="PF10407">
    <property type="entry name" value="Cytokin_check_N"/>
    <property type="match status" value="1"/>
</dbReference>
<organism evidence="3 4">
    <name type="scientific">Linnemannia exigua</name>
    <dbReference type="NCBI Taxonomy" id="604196"/>
    <lineage>
        <taxon>Eukaryota</taxon>
        <taxon>Fungi</taxon>
        <taxon>Fungi incertae sedis</taxon>
        <taxon>Mucoromycota</taxon>
        <taxon>Mortierellomycotina</taxon>
        <taxon>Mortierellomycetes</taxon>
        <taxon>Mortierellales</taxon>
        <taxon>Mortierellaceae</taxon>
        <taxon>Linnemannia</taxon>
    </lineage>
</organism>
<dbReference type="AlphaFoldDB" id="A0AAD4D3N2"/>